<evidence type="ECO:0000313" key="3">
    <source>
        <dbReference type="Proteomes" id="UP000027073"/>
    </source>
</evidence>
<dbReference type="AlphaFoldDB" id="A0A067NSE4"/>
<sequence length="200" mass="21415">MATRRRIGVNAATTEAARRQLMQPVPCWEKVWTTPTENASSGLKIYKWAKTDKIQQFSDDEGGMDEPLAPLPDEPEAVEGDDEEQDENVAATREVSTAPPPKESEPPSKLPSPKPQLTVALQPSEGPIEEAADDLDASLKPMDVSLDGLVPDGMELDMSGLGPDGLGLEANGDLSQMEDTDVLLGGPIMDQTEDPFSATS</sequence>
<feature type="compositionally biased region" description="Acidic residues" evidence="1">
    <location>
        <begin position="73"/>
        <end position="87"/>
    </location>
</feature>
<proteinExistence type="predicted"/>
<accession>A0A067NSE4</accession>
<feature type="region of interest" description="Disordered" evidence="1">
    <location>
        <begin position="56"/>
        <end position="135"/>
    </location>
</feature>
<dbReference type="Proteomes" id="UP000027073">
    <property type="component" value="Unassembled WGS sequence"/>
</dbReference>
<dbReference type="STRING" id="1137138.A0A067NSE4"/>
<dbReference type="OrthoDB" id="2595509at2759"/>
<protein>
    <submittedName>
        <fullName evidence="2">Uncharacterized protein</fullName>
    </submittedName>
</protein>
<dbReference type="EMBL" id="KL198006">
    <property type="protein sequence ID" value="KDQ31003.1"/>
    <property type="molecule type" value="Genomic_DNA"/>
</dbReference>
<reference evidence="3" key="1">
    <citation type="journal article" date="2014" name="Proc. Natl. Acad. Sci. U.S.A.">
        <title>Extensive sampling of basidiomycete genomes demonstrates inadequacy of the white-rot/brown-rot paradigm for wood decay fungi.</title>
        <authorList>
            <person name="Riley R."/>
            <person name="Salamov A.A."/>
            <person name="Brown D.W."/>
            <person name="Nagy L.G."/>
            <person name="Floudas D."/>
            <person name="Held B.W."/>
            <person name="Levasseur A."/>
            <person name="Lombard V."/>
            <person name="Morin E."/>
            <person name="Otillar R."/>
            <person name="Lindquist E.A."/>
            <person name="Sun H."/>
            <person name="LaButti K.M."/>
            <person name="Schmutz J."/>
            <person name="Jabbour D."/>
            <person name="Luo H."/>
            <person name="Baker S.E."/>
            <person name="Pisabarro A.G."/>
            <person name="Walton J.D."/>
            <person name="Blanchette R.A."/>
            <person name="Henrissat B."/>
            <person name="Martin F."/>
            <person name="Cullen D."/>
            <person name="Hibbett D.S."/>
            <person name="Grigoriev I.V."/>
        </authorList>
    </citation>
    <scope>NUCLEOTIDE SEQUENCE [LARGE SCALE GENOMIC DNA]</scope>
    <source>
        <strain evidence="3">PC15</strain>
    </source>
</reference>
<dbReference type="InParanoid" id="A0A067NSE4"/>
<organism evidence="2 3">
    <name type="scientific">Pleurotus ostreatus (strain PC15)</name>
    <name type="common">Oyster mushroom</name>
    <dbReference type="NCBI Taxonomy" id="1137138"/>
    <lineage>
        <taxon>Eukaryota</taxon>
        <taxon>Fungi</taxon>
        <taxon>Dikarya</taxon>
        <taxon>Basidiomycota</taxon>
        <taxon>Agaricomycotina</taxon>
        <taxon>Agaricomycetes</taxon>
        <taxon>Agaricomycetidae</taxon>
        <taxon>Agaricales</taxon>
        <taxon>Pleurotineae</taxon>
        <taxon>Pleurotaceae</taxon>
        <taxon>Pleurotus</taxon>
    </lineage>
</organism>
<evidence type="ECO:0000313" key="2">
    <source>
        <dbReference type="EMBL" id="KDQ31003.1"/>
    </source>
</evidence>
<dbReference type="VEuPathDB" id="FungiDB:PLEOSDRAFT_175753"/>
<evidence type="ECO:0000256" key="1">
    <source>
        <dbReference type="SAM" id="MobiDB-lite"/>
    </source>
</evidence>
<dbReference type="HOGENOM" id="CLU_109884_0_0_1"/>
<gene>
    <name evidence="2" type="ORF">PLEOSDRAFT_175753</name>
</gene>
<name>A0A067NSE4_PLEO1</name>